<keyword evidence="2" id="KW-1185">Reference proteome</keyword>
<name>A0A1Y2I6P9_TRAC3</name>
<organism evidence="1 2">
    <name type="scientific">Trametes coccinea (strain BRFM310)</name>
    <name type="common">Pycnoporus coccineus</name>
    <dbReference type="NCBI Taxonomy" id="1353009"/>
    <lineage>
        <taxon>Eukaryota</taxon>
        <taxon>Fungi</taxon>
        <taxon>Dikarya</taxon>
        <taxon>Basidiomycota</taxon>
        <taxon>Agaricomycotina</taxon>
        <taxon>Agaricomycetes</taxon>
        <taxon>Polyporales</taxon>
        <taxon>Polyporaceae</taxon>
        <taxon>Trametes</taxon>
    </lineage>
</organism>
<reference evidence="1 2" key="1">
    <citation type="journal article" date="2015" name="Biotechnol. Biofuels">
        <title>Enhanced degradation of softwood versus hardwood by the white-rot fungus Pycnoporus coccineus.</title>
        <authorList>
            <person name="Couturier M."/>
            <person name="Navarro D."/>
            <person name="Chevret D."/>
            <person name="Henrissat B."/>
            <person name="Piumi F."/>
            <person name="Ruiz-Duenas F.J."/>
            <person name="Martinez A.T."/>
            <person name="Grigoriev I.V."/>
            <person name="Riley R."/>
            <person name="Lipzen A."/>
            <person name="Berrin J.G."/>
            <person name="Master E.R."/>
            <person name="Rosso M.N."/>
        </authorList>
    </citation>
    <scope>NUCLEOTIDE SEQUENCE [LARGE SCALE GENOMIC DNA]</scope>
    <source>
        <strain evidence="1 2">BRFM310</strain>
    </source>
</reference>
<evidence type="ECO:0000313" key="1">
    <source>
        <dbReference type="EMBL" id="OSC96313.1"/>
    </source>
</evidence>
<accession>A0A1Y2I6P9</accession>
<dbReference type="AlphaFoldDB" id="A0A1Y2I6P9"/>
<proteinExistence type="predicted"/>
<evidence type="ECO:0000313" key="2">
    <source>
        <dbReference type="Proteomes" id="UP000193067"/>
    </source>
</evidence>
<protein>
    <submittedName>
        <fullName evidence="1">Uncharacterized protein</fullName>
    </submittedName>
</protein>
<sequence>LIDRISDPSPPLIDQLGPPVTLRDYKPVPSNLHFRKTKILSRIKEFEKLFVPTVERLTPLIKKALADDRISEDVKMRFNVWGKEFNELWVDLDNRGHKLTNKEWRILKRQLKAIGQISFANLEQRLPEICQEIDALNLSFNFGTIDRH</sequence>
<dbReference type="Proteomes" id="UP000193067">
    <property type="component" value="Unassembled WGS sequence"/>
</dbReference>
<gene>
    <name evidence="1" type="ORF">PYCCODRAFT_1379428</name>
</gene>
<feature type="non-terminal residue" evidence="1">
    <location>
        <position position="1"/>
    </location>
</feature>
<dbReference type="OrthoDB" id="2741738at2759"/>
<dbReference type="EMBL" id="KZ084191">
    <property type="protein sequence ID" value="OSC96313.1"/>
    <property type="molecule type" value="Genomic_DNA"/>
</dbReference>